<accession>A0A8H6RJ38</accession>
<sequence length="528" mass="60105">MRDVQSPEHRESIEMEAGELPQRRASRRLSTFIPHLPHSYRDERPRQYNKVYNRPRWVLHMQAVFWRVLMNLGMWFHRLAPPRPPKPNFYRVINSTVSGRPGTFTLYFYVPSDYDTQKRLWTHRHEPYTSDDEQERAATDGNKNRMSISSIGDIVRRRSRSARRWGGYPVVINFHGGGFTLGSAYDDARWCGTVVNECNAIVVSVDYRLAPENPFPTAVEDGVDAVLWIHKHAEELGINTDKIILSGFSSGGNMAFTVPLRLYDQQTGFHRDEPHAAKSHLANVSEQEEPASRTASVDDRPVSSAWDTASSSSTKLPANGETILDPNKPPPPPPADAQAPTQARAPKAGANVNELSLGPVPDVRIRGIVPWYPSLDYTRTREERRATCVRTDQELPALFTNLFDDSYLHPPKDVTLDSPYLSPGVAPTDLLRNALPDEIIMYTCEWDMLLEEGQEFHQRLISDEIGKNVVYTMVPEVPHGWDKAPNPWKPTPGVREHYLKACKEIRRILGQRESTMDRLREPRMSIVN</sequence>
<dbReference type="PANTHER" id="PTHR23025">
    <property type="entry name" value="TRIACYLGLYCEROL LIPASE"/>
    <property type="match status" value="1"/>
</dbReference>
<dbReference type="Gene3D" id="3.40.50.1820">
    <property type="entry name" value="alpha/beta hydrolase"/>
    <property type="match status" value="1"/>
</dbReference>
<evidence type="ECO:0000313" key="4">
    <source>
        <dbReference type="Proteomes" id="UP000660729"/>
    </source>
</evidence>
<feature type="compositionally biased region" description="Low complexity" evidence="1">
    <location>
        <begin position="336"/>
        <end position="346"/>
    </location>
</feature>
<dbReference type="GO" id="GO:0005829">
    <property type="term" value="C:cytosol"/>
    <property type="evidence" value="ECO:0007669"/>
    <property type="project" value="TreeGrafter"/>
</dbReference>
<feature type="region of interest" description="Disordered" evidence="1">
    <location>
        <begin position="1"/>
        <end position="20"/>
    </location>
</feature>
<dbReference type="PANTHER" id="PTHR23025:SF4">
    <property type="entry name" value="ALPHA_BETA HYDROLASE FOLD-3 DOMAIN-CONTAINING PROTEIN"/>
    <property type="match status" value="1"/>
</dbReference>
<dbReference type="SUPFAM" id="SSF53474">
    <property type="entry name" value="alpha/beta-Hydrolases"/>
    <property type="match status" value="1"/>
</dbReference>
<feature type="compositionally biased region" description="Low complexity" evidence="1">
    <location>
        <begin position="303"/>
        <end position="314"/>
    </location>
</feature>
<keyword evidence="4" id="KW-1185">Reference proteome</keyword>
<gene>
    <name evidence="3" type="ORF">HII31_06739</name>
</gene>
<feature type="compositionally biased region" description="Basic and acidic residues" evidence="1">
    <location>
        <begin position="1"/>
        <end position="13"/>
    </location>
</feature>
<dbReference type="Proteomes" id="UP000660729">
    <property type="component" value="Unassembled WGS sequence"/>
</dbReference>
<evidence type="ECO:0000256" key="1">
    <source>
        <dbReference type="SAM" id="MobiDB-lite"/>
    </source>
</evidence>
<dbReference type="AlphaFoldDB" id="A0A8H6RJ38"/>
<protein>
    <submittedName>
        <fullName evidence="3">AB hydrolase superfamily protein</fullName>
    </submittedName>
</protein>
<organism evidence="3 4">
    <name type="scientific">Pseudocercospora fuligena</name>
    <dbReference type="NCBI Taxonomy" id="685502"/>
    <lineage>
        <taxon>Eukaryota</taxon>
        <taxon>Fungi</taxon>
        <taxon>Dikarya</taxon>
        <taxon>Ascomycota</taxon>
        <taxon>Pezizomycotina</taxon>
        <taxon>Dothideomycetes</taxon>
        <taxon>Dothideomycetidae</taxon>
        <taxon>Mycosphaerellales</taxon>
        <taxon>Mycosphaerellaceae</taxon>
        <taxon>Pseudocercospora</taxon>
    </lineage>
</organism>
<dbReference type="GO" id="GO:0004771">
    <property type="term" value="F:sterol ester esterase activity"/>
    <property type="evidence" value="ECO:0007669"/>
    <property type="project" value="TreeGrafter"/>
</dbReference>
<comment type="caution">
    <text evidence="3">The sequence shown here is derived from an EMBL/GenBank/DDBJ whole genome shotgun (WGS) entry which is preliminary data.</text>
</comment>
<feature type="domain" description="Alpha/beta hydrolase fold-3" evidence="2">
    <location>
        <begin position="363"/>
        <end position="481"/>
    </location>
</feature>
<dbReference type="EMBL" id="JABCIY010000153">
    <property type="protein sequence ID" value="KAF7191929.1"/>
    <property type="molecule type" value="Genomic_DNA"/>
</dbReference>
<proteinExistence type="predicted"/>
<dbReference type="GO" id="GO:0004806">
    <property type="term" value="F:triacylglycerol lipase activity"/>
    <property type="evidence" value="ECO:0007669"/>
    <property type="project" value="TreeGrafter"/>
</dbReference>
<dbReference type="InterPro" id="IPR029058">
    <property type="entry name" value="AB_hydrolase_fold"/>
</dbReference>
<feature type="region of interest" description="Disordered" evidence="1">
    <location>
        <begin position="278"/>
        <end position="354"/>
    </location>
</feature>
<feature type="domain" description="Alpha/beta hydrolase fold-3" evidence="2">
    <location>
        <begin position="171"/>
        <end position="266"/>
    </location>
</feature>
<evidence type="ECO:0000259" key="2">
    <source>
        <dbReference type="Pfam" id="PF07859"/>
    </source>
</evidence>
<name>A0A8H6RJ38_9PEZI</name>
<reference evidence="3" key="1">
    <citation type="submission" date="2020-04" db="EMBL/GenBank/DDBJ databases">
        <title>Draft genome resource of the tomato pathogen Pseudocercospora fuligena.</title>
        <authorList>
            <person name="Zaccaron A."/>
        </authorList>
    </citation>
    <scope>NUCLEOTIDE SEQUENCE</scope>
    <source>
        <strain evidence="3">PF001</strain>
    </source>
</reference>
<dbReference type="GO" id="GO:0019433">
    <property type="term" value="P:triglyceride catabolic process"/>
    <property type="evidence" value="ECO:0007669"/>
    <property type="project" value="TreeGrafter"/>
</dbReference>
<evidence type="ECO:0000313" key="3">
    <source>
        <dbReference type="EMBL" id="KAF7191929.1"/>
    </source>
</evidence>
<dbReference type="OrthoDB" id="433474at2759"/>
<dbReference type="InterPro" id="IPR013094">
    <property type="entry name" value="AB_hydrolase_3"/>
</dbReference>
<dbReference type="Pfam" id="PF07859">
    <property type="entry name" value="Abhydrolase_3"/>
    <property type="match status" value="2"/>
</dbReference>
<keyword evidence="3" id="KW-0378">Hydrolase</keyword>